<dbReference type="InterPro" id="IPR017900">
    <property type="entry name" value="4Fe4S_Fe_S_CS"/>
</dbReference>
<evidence type="ECO:0000256" key="3">
    <source>
        <dbReference type="ARBA" id="ARBA00023004"/>
    </source>
</evidence>
<dbReference type="NCBIfam" id="NF038196">
    <property type="entry name" value="ferrodoxin_EFR1"/>
    <property type="match status" value="1"/>
</dbReference>
<accession>A0A6N3I3S3</accession>
<feature type="domain" description="4Fe-4S ferredoxin-type" evidence="5">
    <location>
        <begin position="214"/>
        <end position="241"/>
    </location>
</feature>
<dbReference type="InterPro" id="IPR029039">
    <property type="entry name" value="Flavoprotein-like_sf"/>
</dbReference>
<dbReference type="Pfam" id="PF12724">
    <property type="entry name" value="Flavodoxin_5"/>
    <property type="match status" value="1"/>
</dbReference>
<gene>
    <name evidence="6" type="ORF">CHLFYP18_04085</name>
</gene>
<keyword evidence="2" id="KW-0479">Metal-binding</keyword>
<dbReference type="RefSeq" id="WP_156834432.1">
    <property type="nucleotide sequence ID" value="NZ_CACRUH010000090.1"/>
</dbReference>
<keyword evidence="1" id="KW-0004">4Fe-4S</keyword>
<dbReference type="InterPro" id="IPR017896">
    <property type="entry name" value="4Fe4S_Fe-S-bd"/>
</dbReference>
<evidence type="ECO:0000259" key="5">
    <source>
        <dbReference type="PROSITE" id="PS51379"/>
    </source>
</evidence>
<keyword evidence="4" id="KW-0411">Iron-sulfur</keyword>
<sequence>MVGVYFSGTGNTRYCIEKFVHGLDPDAACIGIEHPSAAQAMAQSDFIVLAYPIYFSNLPKIMRDFLENNRGVFSGKKVFILATMGLFSGDGTGCAARLLKKYGAEIVGGLHLKMPDCIGDEKLLKKTKEENRILVKQAEEKIKKTAQAFKSGQAPREGLSFLYHMAGLFGQRLWFSHKTKQYSDKLKISSEKCVGCGVCAKLCPMGNLSVENQMAVHHSRCTMCYRCISYCPHQAITLLGDTLHEQCRIENYL</sequence>
<dbReference type="PANTHER" id="PTHR43687:SF1">
    <property type="entry name" value="FERREDOXIN III"/>
    <property type="match status" value="1"/>
</dbReference>
<reference evidence="6" key="1">
    <citation type="submission" date="2019-11" db="EMBL/GenBank/DDBJ databases">
        <authorList>
            <person name="Feng L."/>
        </authorList>
    </citation>
    <scope>NUCLEOTIDE SEQUENCE</scope>
    <source>
        <strain evidence="6">ChathewayiLFYP18</strain>
    </source>
</reference>
<dbReference type="AlphaFoldDB" id="A0A6N3I3S3"/>
<feature type="domain" description="4Fe-4S ferredoxin-type" evidence="5">
    <location>
        <begin position="184"/>
        <end position="213"/>
    </location>
</feature>
<dbReference type="InterPro" id="IPR050572">
    <property type="entry name" value="Fe-S_Ferredoxin"/>
</dbReference>
<dbReference type="GO" id="GO:0046872">
    <property type="term" value="F:metal ion binding"/>
    <property type="evidence" value="ECO:0007669"/>
    <property type="project" value="UniProtKB-KW"/>
</dbReference>
<dbReference type="Pfam" id="PF13237">
    <property type="entry name" value="Fer4_10"/>
    <property type="match status" value="1"/>
</dbReference>
<dbReference type="PANTHER" id="PTHR43687">
    <property type="entry name" value="ADENYLYLSULFATE REDUCTASE, BETA SUBUNIT"/>
    <property type="match status" value="1"/>
</dbReference>
<dbReference type="SUPFAM" id="SSF54862">
    <property type="entry name" value="4Fe-4S ferredoxins"/>
    <property type="match status" value="1"/>
</dbReference>
<dbReference type="PROSITE" id="PS51379">
    <property type="entry name" value="4FE4S_FER_2"/>
    <property type="match status" value="2"/>
</dbReference>
<dbReference type="GO" id="GO:0051539">
    <property type="term" value="F:4 iron, 4 sulfur cluster binding"/>
    <property type="evidence" value="ECO:0007669"/>
    <property type="project" value="UniProtKB-KW"/>
</dbReference>
<dbReference type="PROSITE" id="PS00198">
    <property type="entry name" value="4FE4S_FER_1"/>
    <property type="match status" value="2"/>
</dbReference>
<protein>
    <submittedName>
        <fullName evidence="6">Ferredoxin-2</fullName>
    </submittedName>
</protein>
<dbReference type="Gene3D" id="3.30.70.20">
    <property type="match status" value="1"/>
</dbReference>
<evidence type="ECO:0000256" key="2">
    <source>
        <dbReference type="ARBA" id="ARBA00022723"/>
    </source>
</evidence>
<keyword evidence="3" id="KW-0408">Iron</keyword>
<dbReference type="InterPro" id="IPR026816">
    <property type="entry name" value="Flavodoxin_dom"/>
</dbReference>
<name>A0A6N3I3S3_9FIRM</name>
<evidence type="ECO:0000313" key="6">
    <source>
        <dbReference type="EMBL" id="VYU83311.1"/>
    </source>
</evidence>
<dbReference type="EMBL" id="CACRUH010000090">
    <property type="protein sequence ID" value="VYU83311.1"/>
    <property type="molecule type" value="Genomic_DNA"/>
</dbReference>
<dbReference type="Gene3D" id="3.40.50.360">
    <property type="match status" value="1"/>
</dbReference>
<organism evidence="6">
    <name type="scientific">Hungatella hathewayi</name>
    <dbReference type="NCBI Taxonomy" id="154046"/>
    <lineage>
        <taxon>Bacteria</taxon>
        <taxon>Bacillati</taxon>
        <taxon>Bacillota</taxon>
        <taxon>Clostridia</taxon>
        <taxon>Lachnospirales</taxon>
        <taxon>Lachnospiraceae</taxon>
        <taxon>Hungatella</taxon>
    </lineage>
</organism>
<evidence type="ECO:0000256" key="4">
    <source>
        <dbReference type="ARBA" id="ARBA00023014"/>
    </source>
</evidence>
<proteinExistence type="predicted"/>
<dbReference type="SUPFAM" id="SSF52218">
    <property type="entry name" value="Flavoproteins"/>
    <property type="match status" value="1"/>
</dbReference>
<dbReference type="InterPro" id="IPR047964">
    <property type="entry name" value="EFR1-like"/>
</dbReference>
<evidence type="ECO:0000256" key="1">
    <source>
        <dbReference type="ARBA" id="ARBA00022485"/>
    </source>
</evidence>